<feature type="region of interest" description="Disordered" evidence="1">
    <location>
        <begin position="177"/>
        <end position="229"/>
    </location>
</feature>
<feature type="transmembrane region" description="Helical" evidence="2">
    <location>
        <begin position="68"/>
        <end position="92"/>
    </location>
</feature>
<feature type="region of interest" description="Disordered" evidence="1">
    <location>
        <begin position="258"/>
        <end position="346"/>
    </location>
</feature>
<evidence type="ECO:0000313" key="4">
    <source>
        <dbReference type="Proteomes" id="UP000279259"/>
    </source>
</evidence>
<evidence type="ECO:0008006" key="5">
    <source>
        <dbReference type="Google" id="ProtNLM"/>
    </source>
</evidence>
<dbReference type="Proteomes" id="UP000279259">
    <property type="component" value="Unassembled WGS sequence"/>
</dbReference>
<organism evidence="3 4">
    <name type="scientific">Saitozyma podzolica</name>
    <dbReference type="NCBI Taxonomy" id="1890683"/>
    <lineage>
        <taxon>Eukaryota</taxon>
        <taxon>Fungi</taxon>
        <taxon>Dikarya</taxon>
        <taxon>Basidiomycota</taxon>
        <taxon>Agaricomycotina</taxon>
        <taxon>Tremellomycetes</taxon>
        <taxon>Tremellales</taxon>
        <taxon>Trimorphomycetaceae</taxon>
        <taxon>Saitozyma</taxon>
    </lineage>
</organism>
<keyword evidence="2" id="KW-1133">Transmembrane helix</keyword>
<evidence type="ECO:0000256" key="2">
    <source>
        <dbReference type="SAM" id="Phobius"/>
    </source>
</evidence>
<dbReference type="STRING" id="1890683.A0A427YW11"/>
<evidence type="ECO:0000313" key="3">
    <source>
        <dbReference type="EMBL" id="RSH95191.1"/>
    </source>
</evidence>
<accession>A0A427YW11</accession>
<feature type="compositionally biased region" description="Pro residues" evidence="1">
    <location>
        <begin position="270"/>
        <end position="280"/>
    </location>
</feature>
<keyword evidence="4" id="KW-1185">Reference proteome</keyword>
<keyword evidence="2" id="KW-0812">Transmembrane</keyword>
<protein>
    <recommendedName>
        <fullName evidence="5">DUF1746 domain-containing protein</fullName>
    </recommendedName>
</protein>
<dbReference type="AlphaFoldDB" id="A0A427YW11"/>
<dbReference type="OrthoDB" id="2595285at2759"/>
<evidence type="ECO:0000256" key="1">
    <source>
        <dbReference type="SAM" id="MobiDB-lite"/>
    </source>
</evidence>
<reference evidence="3 4" key="1">
    <citation type="submission" date="2018-11" db="EMBL/GenBank/DDBJ databases">
        <title>Genome sequence of Saitozyma podzolica DSM 27192.</title>
        <authorList>
            <person name="Aliyu H."/>
            <person name="Gorte O."/>
            <person name="Ochsenreither K."/>
        </authorList>
    </citation>
    <scope>NUCLEOTIDE SEQUENCE [LARGE SCALE GENOMIC DNA]</scope>
    <source>
        <strain evidence="3 4">DSM 27192</strain>
    </source>
</reference>
<name>A0A427YW11_9TREE</name>
<sequence>MVYGPHRRHVVANRHAGPADVRSQLATTTQAIGLLQHLYTPSALILISRMLAGVQITAAGYVHANRSLLSLVAMLTAMNIAAGCLHMLDFLGGMNGGKGLMLDFVGQARPASLTRVLLLDLLLYILQTTSLIISYVNSHASKLPRSASLPYDDLLLPTDASAVVEIDAEDVDLESGEGFKRRGRRRDPVDEDGEAEEEDDDEIVWLNEGEEDELIRGSDPLATRASSRGTQRIREPPLIFSLSFSHILSLVFRLSSPSPPPPAFAGGTPLPSPPPSPPRAPHANLSSAHVPATPPSDGGDHEDDEDDEHGASPSSRRTARRLRGSGGDVGRIPGDYWLGSRRGDQG</sequence>
<dbReference type="EMBL" id="RSCD01000001">
    <property type="protein sequence ID" value="RSH95191.1"/>
    <property type="molecule type" value="Genomic_DNA"/>
</dbReference>
<keyword evidence="2" id="KW-0472">Membrane</keyword>
<comment type="caution">
    <text evidence="3">The sequence shown here is derived from an EMBL/GenBank/DDBJ whole genome shotgun (WGS) entry which is preliminary data.</text>
</comment>
<gene>
    <name evidence="3" type="ORF">EHS25_000277</name>
</gene>
<proteinExistence type="predicted"/>
<feature type="compositionally biased region" description="Acidic residues" evidence="1">
    <location>
        <begin position="189"/>
        <end position="213"/>
    </location>
</feature>